<sequence>MQGSQFMHHFFDAGFVGNLAQDAAGINADRDIGVQTGGIG</sequence>
<accession>A0A645HNT0</accession>
<comment type="caution">
    <text evidence="1">The sequence shown here is derived from an EMBL/GenBank/DDBJ whole genome shotgun (WGS) entry which is preliminary data.</text>
</comment>
<dbReference type="AlphaFoldDB" id="A0A645HNT0"/>
<gene>
    <name evidence="1" type="ORF">SDC9_187433</name>
</gene>
<dbReference type="EMBL" id="VSSQ01095997">
    <property type="protein sequence ID" value="MPN39899.1"/>
    <property type="molecule type" value="Genomic_DNA"/>
</dbReference>
<proteinExistence type="predicted"/>
<reference evidence="1" key="1">
    <citation type="submission" date="2019-08" db="EMBL/GenBank/DDBJ databases">
        <authorList>
            <person name="Kucharzyk K."/>
            <person name="Murdoch R.W."/>
            <person name="Higgins S."/>
            <person name="Loffler F."/>
        </authorList>
    </citation>
    <scope>NUCLEOTIDE SEQUENCE</scope>
</reference>
<organism evidence="1">
    <name type="scientific">bioreactor metagenome</name>
    <dbReference type="NCBI Taxonomy" id="1076179"/>
    <lineage>
        <taxon>unclassified sequences</taxon>
        <taxon>metagenomes</taxon>
        <taxon>ecological metagenomes</taxon>
    </lineage>
</organism>
<evidence type="ECO:0000313" key="1">
    <source>
        <dbReference type="EMBL" id="MPN39899.1"/>
    </source>
</evidence>
<protein>
    <submittedName>
        <fullName evidence="1">Uncharacterized protein</fullName>
    </submittedName>
</protein>
<name>A0A645HNT0_9ZZZZ</name>